<accession>F2BDX9</accession>
<evidence type="ECO:0008006" key="3">
    <source>
        <dbReference type="Google" id="ProtNLM"/>
    </source>
</evidence>
<reference evidence="1 2" key="1">
    <citation type="submission" date="2011-02" db="EMBL/GenBank/DDBJ databases">
        <authorList>
            <person name="Muzny D."/>
            <person name="Qin X."/>
            <person name="Deng J."/>
            <person name="Jiang H."/>
            <person name="Liu Y."/>
            <person name="Qu J."/>
            <person name="Song X.-Z."/>
            <person name="Zhang L."/>
            <person name="Thornton R."/>
            <person name="Coyle M."/>
            <person name="Francisco L."/>
            <person name="Jackson L."/>
            <person name="Javaid M."/>
            <person name="Korchina V."/>
            <person name="Kovar C."/>
            <person name="Mata R."/>
            <person name="Mathew T."/>
            <person name="Ngo R."/>
            <person name="Nguyen L."/>
            <person name="Nguyen N."/>
            <person name="Okwuonu G."/>
            <person name="Ongeri F."/>
            <person name="Pham C."/>
            <person name="Simmons D."/>
            <person name="Wilczek-Boney K."/>
            <person name="Hale W."/>
            <person name="Jakkamsetti A."/>
            <person name="Pham P."/>
            <person name="Ruth R."/>
            <person name="San Lucas F."/>
            <person name="Warren J."/>
            <person name="Zhang J."/>
            <person name="Zhao Z."/>
            <person name="Zhou C."/>
            <person name="Zhu D."/>
            <person name="Lee S."/>
            <person name="Bess C."/>
            <person name="Blankenburg K."/>
            <person name="Forbes L."/>
            <person name="Fu Q."/>
            <person name="Gubbala S."/>
            <person name="Hirani K."/>
            <person name="Jayaseelan J.C."/>
            <person name="Lara F."/>
            <person name="Munidasa M."/>
            <person name="Palculict T."/>
            <person name="Patil S."/>
            <person name="Pu L.-L."/>
            <person name="Saada N."/>
            <person name="Tang L."/>
            <person name="Weissenberger G."/>
            <person name="Zhu Y."/>
            <person name="Hemphill L."/>
            <person name="Shang Y."/>
            <person name="Youmans B."/>
            <person name="Ayvaz T."/>
            <person name="Ross M."/>
            <person name="Santibanez J."/>
            <person name="Aqrawi P."/>
            <person name="Gross S."/>
            <person name="Joshi V."/>
            <person name="Fowler G."/>
            <person name="Nazareth L."/>
            <person name="Reid J."/>
            <person name="Worley K."/>
            <person name="Petrosino J."/>
            <person name="Highlander S."/>
            <person name="Gibbs R."/>
        </authorList>
    </citation>
    <scope>NUCLEOTIDE SEQUENCE [LARGE SCALE GENOMIC DNA]</scope>
    <source>
        <strain evidence="1 2">ATCC BAA-1200</strain>
    </source>
</reference>
<name>F2BDX9_9NEIS</name>
<dbReference type="EMBL" id="AFAY01000042">
    <property type="protein sequence ID" value="EGF10298.1"/>
    <property type="molecule type" value="Genomic_DNA"/>
</dbReference>
<sequence>MQKSILPAVLLVSACIPIRVVSKYSPDVYNNYTVIQGIQKYGSMGHTDIVKRKKDVLDCGVRKLNNGTLDVNVRYPDMSDEQVDI</sequence>
<proteinExistence type="predicted"/>
<dbReference type="PROSITE" id="PS51257">
    <property type="entry name" value="PROKAR_LIPOPROTEIN"/>
    <property type="match status" value="1"/>
</dbReference>
<comment type="caution">
    <text evidence="1">The sequence shown here is derived from an EMBL/GenBank/DDBJ whole genome shotgun (WGS) entry which is preliminary data.</text>
</comment>
<organism evidence="1 2">
    <name type="scientific">Neisseria bacilliformis ATCC BAA-1200</name>
    <dbReference type="NCBI Taxonomy" id="888742"/>
    <lineage>
        <taxon>Bacteria</taxon>
        <taxon>Pseudomonadati</taxon>
        <taxon>Pseudomonadota</taxon>
        <taxon>Betaproteobacteria</taxon>
        <taxon>Neisseriales</taxon>
        <taxon>Neisseriaceae</taxon>
        <taxon>Neisseria</taxon>
    </lineage>
</organism>
<dbReference type="Proteomes" id="UP000004105">
    <property type="component" value="Unassembled WGS sequence"/>
</dbReference>
<dbReference type="HOGENOM" id="CLU_166801_0_0_4"/>
<evidence type="ECO:0000313" key="2">
    <source>
        <dbReference type="Proteomes" id="UP000004105"/>
    </source>
</evidence>
<dbReference type="AlphaFoldDB" id="F2BDX9"/>
<protein>
    <recommendedName>
        <fullName evidence="3">Lipoprotein</fullName>
    </recommendedName>
</protein>
<evidence type="ECO:0000313" key="1">
    <source>
        <dbReference type="EMBL" id="EGF10298.1"/>
    </source>
</evidence>
<keyword evidence="2" id="KW-1185">Reference proteome</keyword>
<gene>
    <name evidence="1" type="ORF">HMPREF9123_1935</name>
</gene>